<evidence type="ECO:0000313" key="3">
    <source>
        <dbReference type="Proteomes" id="UP000321317"/>
    </source>
</evidence>
<feature type="region of interest" description="Disordered" evidence="1">
    <location>
        <begin position="11"/>
        <end position="36"/>
    </location>
</feature>
<evidence type="ECO:0000313" key="2">
    <source>
        <dbReference type="EMBL" id="TXK56299.1"/>
    </source>
</evidence>
<name>A0ABY3L103_9BACT</name>
<keyword evidence="3" id="KW-1185">Reference proteome</keyword>
<accession>A0ABY3L103</accession>
<protein>
    <submittedName>
        <fullName evidence="2">Uncharacterized protein</fullName>
    </submittedName>
</protein>
<sequence>MDFVESLKDIKKQMQEQKSSKNKAEKSGVGLKNSELETLAKEKGEMAKAKSEEEELRAIFLKEEKLLDEFSELIKNANIKKI</sequence>
<dbReference type="EMBL" id="VRMA01000063">
    <property type="protein sequence ID" value="TXK56299.1"/>
    <property type="molecule type" value="Genomic_DNA"/>
</dbReference>
<reference evidence="2 3" key="1">
    <citation type="submission" date="2019-08" db="EMBL/GenBank/DDBJ databases">
        <title>Rapid identification of Enteric Bacteria from Whole Genome Sequences (WGS) using Average Nucleotide Identity (ANI).</title>
        <authorList>
            <person name="Lane C."/>
        </authorList>
    </citation>
    <scope>NUCLEOTIDE SEQUENCE [LARGE SCALE GENOMIC DNA]</scope>
    <source>
        <strain evidence="2 3">D4984</strain>
    </source>
</reference>
<dbReference type="Proteomes" id="UP000321317">
    <property type="component" value="Unassembled WGS sequence"/>
</dbReference>
<evidence type="ECO:0000256" key="1">
    <source>
        <dbReference type="SAM" id="MobiDB-lite"/>
    </source>
</evidence>
<organism evidence="2 3">
    <name type="scientific">Campylobacter helveticus</name>
    <dbReference type="NCBI Taxonomy" id="28898"/>
    <lineage>
        <taxon>Bacteria</taxon>
        <taxon>Pseudomonadati</taxon>
        <taxon>Campylobacterota</taxon>
        <taxon>Epsilonproteobacteria</taxon>
        <taxon>Campylobacterales</taxon>
        <taxon>Campylobacteraceae</taxon>
        <taxon>Campylobacter</taxon>
    </lineage>
</organism>
<feature type="compositionally biased region" description="Basic and acidic residues" evidence="1">
    <location>
        <begin position="11"/>
        <end position="26"/>
    </location>
</feature>
<proteinExistence type="predicted"/>
<comment type="caution">
    <text evidence="2">The sequence shown here is derived from an EMBL/GenBank/DDBJ whole genome shotgun (WGS) entry which is preliminary data.</text>
</comment>
<dbReference type="RefSeq" id="WP_131937694.1">
    <property type="nucleotide sequence ID" value="NZ_CP037747.1"/>
</dbReference>
<gene>
    <name evidence="2" type="ORF">FVD16_07815</name>
</gene>